<dbReference type="InterPro" id="IPR024572">
    <property type="entry name" value="RcnB"/>
</dbReference>
<keyword evidence="2" id="KW-0472">Membrane</keyword>
<gene>
    <name evidence="3" type="ordered locus">ACIAD0616</name>
</gene>
<evidence type="ECO:0000313" key="4">
    <source>
        <dbReference type="Proteomes" id="UP000000430"/>
    </source>
</evidence>
<dbReference type="HOGENOM" id="CLU_1623576_0_0_6"/>
<organism evidence="3 4">
    <name type="scientific">Acinetobacter baylyi (strain ATCC 33305 / BD413 / ADP1)</name>
    <dbReference type="NCBI Taxonomy" id="62977"/>
    <lineage>
        <taxon>Bacteria</taxon>
        <taxon>Pseudomonadati</taxon>
        <taxon>Pseudomonadota</taxon>
        <taxon>Gammaproteobacteria</taxon>
        <taxon>Moraxellales</taxon>
        <taxon>Moraxellaceae</taxon>
        <taxon>Acinetobacter</taxon>
    </lineage>
</organism>
<feature type="compositionally biased region" description="Polar residues" evidence="1">
    <location>
        <begin position="54"/>
        <end position="74"/>
    </location>
</feature>
<accession>Q6FEG9</accession>
<feature type="transmembrane region" description="Helical" evidence="2">
    <location>
        <begin position="12"/>
        <end position="32"/>
    </location>
</feature>
<dbReference type="Proteomes" id="UP000000430">
    <property type="component" value="Chromosome"/>
</dbReference>
<dbReference type="KEGG" id="aci:ACIAD0616"/>
<proteinExistence type="predicted"/>
<evidence type="ECO:0000313" key="3">
    <source>
        <dbReference type="EMBL" id="CAG67539.1"/>
    </source>
</evidence>
<dbReference type="Gene3D" id="3.10.450.160">
    <property type="entry name" value="inner membrane protein cigr"/>
    <property type="match status" value="1"/>
</dbReference>
<name>Q6FEG9_ACIAD</name>
<feature type="region of interest" description="Disordered" evidence="1">
    <location>
        <begin position="54"/>
        <end position="76"/>
    </location>
</feature>
<evidence type="ECO:0000256" key="2">
    <source>
        <dbReference type="SAM" id="Phobius"/>
    </source>
</evidence>
<protein>
    <submittedName>
        <fullName evidence="3">Uncharacterized protein</fullName>
    </submittedName>
</protein>
<keyword evidence="2" id="KW-1133">Transmembrane helix</keyword>
<evidence type="ECO:0000256" key="1">
    <source>
        <dbReference type="SAM" id="MobiDB-lite"/>
    </source>
</evidence>
<dbReference type="EMBL" id="CR543861">
    <property type="protein sequence ID" value="CAG67539.1"/>
    <property type="molecule type" value="Genomic_DNA"/>
</dbReference>
<keyword evidence="2" id="KW-0812">Transmembrane</keyword>
<dbReference type="STRING" id="202950.GCA_001485005_00851"/>
<sequence length="163" mass="18990">MDDHTMDINKKVLSSCLGILILGMSSMALWAYEQDLRSPSQKWSHYSQRTVASSPGFSSQTVPSSNPEYSSQSAPLPDMRFSNQQVPTVNPPYIYHQHLHHEHPRRFFVVGQVIPVEYRNNYYYVEDWYGSHLYEPPQGTRWILIDGKYLLISSHNFQIEVIR</sequence>
<dbReference type="Pfam" id="PF11776">
    <property type="entry name" value="RcnB"/>
    <property type="match status" value="1"/>
</dbReference>
<reference evidence="3 4" key="1">
    <citation type="journal article" date="2004" name="Nucleic Acids Res.">
        <title>Unique features revealed by the genome sequence of Acinetobacter sp. ADP1, a versatile and naturally transformation competent bacterium.</title>
        <authorList>
            <person name="Barbe V."/>
            <person name="Vallenet D."/>
            <person name="Fonknechten N."/>
            <person name="Kreimeyer A."/>
            <person name="Oztas S."/>
            <person name="Labarre L."/>
            <person name="Cruveiller S."/>
            <person name="Robert C."/>
            <person name="Duprat S."/>
            <person name="Wincker P."/>
            <person name="Ornston L.N."/>
            <person name="Weissenbach J."/>
            <person name="Marliere P."/>
            <person name="Cohen G.N."/>
            <person name="Medigue C."/>
        </authorList>
    </citation>
    <scope>NUCLEOTIDE SEQUENCE [LARGE SCALE GENOMIC DNA]</scope>
    <source>
        <strain evidence="4">ATCC 33305 / BD413 / ADP1</strain>
    </source>
</reference>
<dbReference type="AlphaFoldDB" id="Q6FEG9"/>